<dbReference type="InterPro" id="IPR001498">
    <property type="entry name" value="Impact_N"/>
</dbReference>
<organism evidence="4 5">
    <name type="scientific">Fundicoccus culcitae</name>
    <dbReference type="NCBI Taxonomy" id="2969821"/>
    <lineage>
        <taxon>Bacteria</taxon>
        <taxon>Bacillati</taxon>
        <taxon>Bacillota</taxon>
        <taxon>Bacilli</taxon>
        <taxon>Lactobacillales</taxon>
        <taxon>Aerococcaceae</taxon>
        <taxon>Fundicoccus</taxon>
    </lineage>
</organism>
<sequence>MHNYISIKDPFQNTLEIKKSTFITYLYPIFNAEAFDDIYSQLKKEHYKANHLCYAYILGNDSMVQRMSDDGEPSGTAGIPMLEVLKRRQLTNIAAITVRYFGGIKLGASGLIRAYSSSVSEALKLVDLIQNIDQQIVEIVLHYAQNDAFIYFINNSQESVTILDTQYTDKVTYTLALNLEAVESFQQSLIERLNNQFEWTNKEIQTVDIPYQDPMD</sequence>
<dbReference type="SUPFAM" id="SSF54980">
    <property type="entry name" value="EF-G C-terminal domain-like"/>
    <property type="match status" value="1"/>
</dbReference>
<dbReference type="InterPro" id="IPR015796">
    <property type="entry name" value="Impact_YigZ-like"/>
</dbReference>
<reference evidence="4 5" key="1">
    <citation type="submission" date="2022-08" db="EMBL/GenBank/DDBJ databases">
        <title>Aerococcaceae sp. nov isolated from spoiled eye mask.</title>
        <authorList>
            <person name="Zhou G."/>
            <person name="Xie X.-B."/>
            <person name="Shi Q.-S."/>
            <person name="Wang Y.-S."/>
            <person name="Wen X."/>
            <person name="Peng H."/>
            <person name="Yang X.-J."/>
            <person name="Tao H.-B."/>
            <person name="Huang X.-M."/>
        </authorList>
    </citation>
    <scope>NUCLEOTIDE SEQUENCE [LARGE SCALE GENOMIC DNA]</scope>
    <source>
        <strain evidence="5">DM20194951</strain>
    </source>
</reference>
<accession>A0ABY5P3B6</accession>
<comment type="similarity">
    <text evidence="1">Belongs to the IMPACT family.</text>
</comment>
<gene>
    <name evidence="4" type="ORF">NRE15_08425</name>
</gene>
<evidence type="ECO:0000259" key="2">
    <source>
        <dbReference type="Pfam" id="PF01205"/>
    </source>
</evidence>
<dbReference type="RefSeq" id="WP_313792447.1">
    <property type="nucleotide sequence ID" value="NZ_CP102453.1"/>
</dbReference>
<evidence type="ECO:0000313" key="5">
    <source>
        <dbReference type="Proteomes" id="UP001315967"/>
    </source>
</evidence>
<name>A0ABY5P3B6_9LACT</name>
<dbReference type="PANTHER" id="PTHR16301">
    <property type="entry name" value="IMPACT-RELATED"/>
    <property type="match status" value="1"/>
</dbReference>
<dbReference type="Pfam" id="PF01205">
    <property type="entry name" value="Impact_N"/>
    <property type="match status" value="1"/>
</dbReference>
<keyword evidence="5" id="KW-1185">Reference proteome</keyword>
<dbReference type="InterPro" id="IPR015269">
    <property type="entry name" value="UPF0029_Impact_C"/>
</dbReference>
<evidence type="ECO:0000313" key="4">
    <source>
        <dbReference type="EMBL" id="UUX32943.1"/>
    </source>
</evidence>
<proteinExistence type="inferred from homology"/>
<dbReference type="Pfam" id="PF09186">
    <property type="entry name" value="DUF1949"/>
    <property type="match status" value="1"/>
</dbReference>
<dbReference type="NCBIfam" id="TIGR00257">
    <property type="entry name" value="IMPACT_YIGZ"/>
    <property type="match status" value="1"/>
</dbReference>
<dbReference type="SUPFAM" id="SSF54211">
    <property type="entry name" value="Ribosomal protein S5 domain 2-like"/>
    <property type="match status" value="1"/>
</dbReference>
<dbReference type="InterPro" id="IPR020568">
    <property type="entry name" value="Ribosomal_Su5_D2-typ_SF"/>
</dbReference>
<dbReference type="InterPro" id="IPR035647">
    <property type="entry name" value="EFG_III/V"/>
</dbReference>
<dbReference type="EMBL" id="CP102453">
    <property type="protein sequence ID" value="UUX32943.1"/>
    <property type="molecule type" value="Genomic_DNA"/>
</dbReference>
<evidence type="ECO:0000256" key="1">
    <source>
        <dbReference type="ARBA" id="ARBA00007665"/>
    </source>
</evidence>
<dbReference type="InterPro" id="IPR036956">
    <property type="entry name" value="Impact_N_sf"/>
</dbReference>
<evidence type="ECO:0000259" key="3">
    <source>
        <dbReference type="Pfam" id="PF09186"/>
    </source>
</evidence>
<dbReference type="InterPro" id="IPR023582">
    <property type="entry name" value="Impact"/>
</dbReference>
<protein>
    <submittedName>
        <fullName evidence="4">YigZ family protein</fullName>
    </submittedName>
</protein>
<feature type="domain" description="UPF0029" evidence="3">
    <location>
        <begin position="141"/>
        <end position="196"/>
    </location>
</feature>
<dbReference type="PANTHER" id="PTHR16301:SF20">
    <property type="entry name" value="IMPACT FAMILY MEMBER YIGZ"/>
    <property type="match status" value="1"/>
</dbReference>
<dbReference type="Proteomes" id="UP001315967">
    <property type="component" value="Chromosome"/>
</dbReference>
<feature type="domain" description="Impact N-terminal" evidence="2">
    <location>
        <begin position="18"/>
        <end position="123"/>
    </location>
</feature>
<dbReference type="Gene3D" id="3.30.230.30">
    <property type="entry name" value="Impact, N-terminal domain"/>
    <property type="match status" value="1"/>
</dbReference>